<dbReference type="EMBL" id="WTPW01001441">
    <property type="protein sequence ID" value="KAF0435637.1"/>
    <property type="molecule type" value="Genomic_DNA"/>
</dbReference>
<feature type="compositionally biased region" description="Basic residues" evidence="1">
    <location>
        <begin position="1"/>
        <end position="14"/>
    </location>
</feature>
<reference evidence="2 3" key="1">
    <citation type="journal article" date="2019" name="Environ. Microbiol.">
        <title>At the nexus of three kingdoms: the genome of the mycorrhizal fungus Gigaspora margarita provides insights into plant, endobacterial and fungal interactions.</title>
        <authorList>
            <person name="Venice F."/>
            <person name="Ghignone S."/>
            <person name="Salvioli di Fossalunga A."/>
            <person name="Amselem J."/>
            <person name="Novero M."/>
            <person name="Xianan X."/>
            <person name="Sedzielewska Toro K."/>
            <person name="Morin E."/>
            <person name="Lipzen A."/>
            <person name="Grigoriev I.V."/>
            <person name="Henrissat B."/>
            <person name="Martin F.M."/>
            <person name="Bonfante P."/>
        </authorList>
    </citation>
    <scope>NUCLEOTIDE SEQUENCE [LARGE SCALE GENOMIC DNA]</scope>
    <source>
        <strain evidence="2 3">BEG34</strain>
    </source>
</reference>
<sequence length="101" mass="11268">MKLIHKSRKYKARSNHFDSSHYDDEKWHKNNSDAELTNKPIGVSDKNTGHSGGGNIDGDIGGVVDDEQSHNINNKCNIIQQTLNVTSPVLSPIINNKEEEE</sequence>
<evidence type="ECO:0000313" key="2">
    <source>
        <dbReference type="EMBL" id="KAF0435637.1"/>
    </source>
</evidence>
<dbReference type="Proteomes" id="UP000439903">
    <property type="component" value="Unassembled WGS sequence"/>
</dbReference>
<comment type="caution">
    <text evidence="2">The sequence shown here is derived from an EMBL/GenBank/DDBJ whole genome shotgun (WGS) entry which is preliminary data.</text>
</comment>
<proteinExistence type="predicted"/>
<evidence type="ECO:0000313" key="3">
    <source>
        <dbReference type="Proteomes" id="UP000439903"/>
    </source>
</evidence>
<protein>
    <submittedName>
        <fullName evidence="2">Uncharacterized protein</fullName>
    </submittedName>
</protein>
<feature type="region of interest" description="Disordered" evidence="1">
    <location>
        <begin position="1"/>
        <end position="65"/>
    </location>
</feature>
<organism evidence="2 3">
    <name type="scientific">Gigaspora margarita</name>
    <dbReference type="NCBI Taxonomy" id="4874"/>
    <lineage>
        <taxon>Eukaryota</taxon>
        <taxon>Fungi</taxon>
        <taxon>Fungi incertae sedis</taxon>
        <taxon>Mucoromycota</taxon>
        <taxon>Glomeromycotina</taxon>
        <taxon>Glomeromycetes</taxon>
        <taxon>Diversisporales</taxon>
        <taxon>Gigasporaceae</taxon>
        <taxon>Gigaspora</taxon>
    </lineage>
</organism>
<evidence type="ECO:0000256" key="1">
    <source>
        <dbReference type="SAM" id="MobiDB-lite"/>
    </source>
</evidence>
<keyword evidence="3" id="KW-1185">Reference proteome</keyword>
<gene>
    <name evidence="2" type="ORF">F8M41_004796</name>
</gene>
<accession>A0A8H4A5G4</accession>
<feature type="compositionally biased region" description="Basic and acidic residues" evidence="1">
    <location>
        <begin position="15"/>
        <end position="32"/>
    </location>
</feature>
<name>A0A8H4A5G4_GIGMA</name>
<dbReference type="AlphaFoldDB" id="A0A8H4A5G4"/>
<feature type="compositionally biased region" description="Gly residues" evidence="1">
    <location>
        <begin position="50"/>
        <end position="61"/>
    </location>
</feature>